<dbReference type="Proteomes" id="UP000220034">
    <property type="component" value="Unassembled WGS sequence"/>
</dbReference>
<proteinExistence type="predicted"/>
<dbReference type="CDD" id="cd03450">
    <property type="entry name" value="NodN"/>
    <property type="match status" value="1"/>
</dbReference>
<protein>
    <submittedName>
        <fullName evidence="2">Acyl dehydratase</fullName>
    </submittedName>
</protein>
<dbReference type="SUPFAM" id="SSF54637">
    <property type="entry name" value="Thioesterase/thiol ester dehydrase-isomerase"/>
    <property type="match status" value="1"/>
</dbReference>
<dbReference type="PANTHER" id="PTHR42993">
    <property type="entry name" value="MAOC-LIKE DEHYDRATASE DOMAIN-CONTAINING PROTEIN"/>
    <property type="match status" value="1"/>
</dbReference>
<dbReference type="InterPro" id="IPR002539">
    <property type="entry name" value="MaoC-like_dom"/>
</dbReference>
<evidence type="ECO:0000313" key="3">
    <source>
        <dbReference type="Proteomes" id="UP000220034"/>
    </source>
</evidence>
<accession>A0A2C9CPU7</accession>
<dbReference type="Pfam" id="PF01575">
    <property type="entry name" value="MaoC_dehydratas"/>
    <property type="match status" value="1"/>
</dbReference>
<dbReference type="AlphaFoldDB" id="A0A2C9CPU7"/>
<dbReference type="Gene3D" id="3.10.129.10">
    <property type="entry name" value="Hotdog Thioesterase"/>
    <property type="match status" value="1"/>
</dbReference>
<name>A0A2C9CPU7_9RHOB</name>
<gene>
    <name evidence="2" type="ORF">SAMN06273572_102218</name>
</gene>
<organism evidence="2 3">
    <name type="scientific">Pontivivens marinum</name>
    <dbReference type="NCBI Taxonomy" id="1690039"/>
    <lineage>
        <taxon>Bacteria</taxon>
        <taxon>Pseudomonadati</taxon>
        <taxon>Pseudomonadota</taxon>
        <taxon>Alphaproteobacteria</taxon>
        <taxon>Rhodobacterales</taxon>
        <taxon>Paracoccaceae</taxon>
        <taxon>Pontivivens</taxon>
    </lineage>
</organism>
<sequence length="198" mass="21792">MSVGGNGPLTGSRNLATARDIGDLRRDCGAAPCWPQNKKVTHMSLPHQRTLPLPQLRGMIGQHVGTSKWFDITQPLIDEFARTTQDEQFIHTDPERAANTPFGSTIAHGFLTLSYLAAMSYDAVPVAQDTAMGVNYGFDRVRFLSPVPAGARIRGQFTLDRMQETPQQVTSHHSVTVEIENSDKPALAAIWITRGYFA</sequence>
<dbReference type="EMBL" id="OCTN01000002">
    <property type="protein sequence ID" value="SOH93541.1"/>
    <property type="molecule type" value="Genomic_DNA"/>
</dbReference>
<evidence type="ECO:0000259" key="1">
    <source>
        <dbReference type="Pfam" id="PF01575"/>
    </source>
</evidence>
<keyword evidence="3" id="KW-1185">Reference proteome</keyword>
<evidence type="ECO:0000313" key="2">
    <source>
        <dbReference type="EMBL" id="SOH93541.1"/>
    </source>
</evidence>
<dbReference type="PANTHER" id="PTHR42993:SF1">
    <property type="entry name" value="MAOC-LIKE DEHYDRATASE DOMAIN-CONTAINING PROTEIN"/>
    <property type="match status" value="1"/>
</dbReference>
<dbReference type="InterPro" id="IPR039375">
    <property type="entry name" value="NodN-like"/>
</dbReference>
<feature type="domain" description="MaoC-like" evidence="1">
    <location>
        <begin position="59"/>
        <end position="172"/>
    </location>
</feature>
<reference evidence="3" key="1">
    <citation type="submission" date="2017-09" db="EMBL/GenBank/DDBJ databases">
        <authorList>
            <person name="Varghese N."/>
            <person name="Submissions S."/>
        </authorList>
    </citation>
    <scope>NUCLEOTIDE SEQUENCE [LARGE SCALE GENOMIC DNA]</scope>
    <source>
        <strain evidence="3">C7</strain>
    </source>
</reference>
<dbReference type="InterPro" id="IPR029069">
    <property type="entry name" value="HotDog_dom_sf"/>
</dbReference>